<evidence type="ECO:0000259" key="3">
    <source>
        <dbReference type="PROSITE" id="PS51394"/>
    </source>
</evidence>
<evidence type="ECO:0000313" key="4">
    <source>
        <dbReference type="EMBL" id="CAD5213151.1"/>
    </source>
</evidence>
<gene>
    <name evidence="4" type="ORF">BOKJ2_LOCUS4952</name>
</gene>
<dbReference type="EMBL" id="CAJFCW020000002">
    <property type="protein sequence ID" value="CAG9099351.1"/>
    <property type="molecule type" value="Genomic_DNA"/>
</dbReference>
<keyword evidence="2" id="KW-1133">Transmembrane helix</keyword>
<feature type="region of interest" description="Disordered" evidence="1">
    <location>
        <begin position="120"/>
        <end position="154"/>
    </location>
</feature>
<dbReference type="AlphaFoldDB" id="A0A811KAL6"/>
<evidence type="ECO:0000313" key="5">
    <source>
        <dbReference type="Proteomes" id="UP000614601"/>
    </source>
</evidence>
<protein>
    <recommendedName>
        <fullName evidence="3">PFU domain-containing protein</fullName>
    </recommendedName>
</protein>
<evidence type="ECO:0000256" key="1">
    <source>
        <dbReference type="SAM" id="MobiDB-lite"/>
    </source>
</evidence>
<dbReference type="Proteomes" id="UP000614601">
    <property type="component" value="Unassembled WGS sequence"/>
</dbReference>
<dbReference type="OrthoDB" id="10265988at2759"/>
<organism evidence="4 5">
    <name type="scientific">Bursaphelenchus okinawaensis</name>
    <dbReference type="NCBI Taxonomy" id="465554"/>
    <lineage>
        <taxon>Eukaryota</taxon>
        <taxon>Metazoa</taxon>
        <taxon>Ecdysozoa</taxon>
        <taxon>Nematoda</taxon>
        <taxon>Chromadorea</taxon>
        <taxon>Rhabditida</taxon>
        <taxon>Tylenchina</taxon>
        <taxon>Tylenchomorpha</taxon>
        <taxon>Aphelenchoidea</taxon>
        <taxon>Aphelenchoididae</taxon>
        <taxon>Bursaphelenchus</taxon>
    </lineage>
</organism>
<keyword evidence="5" id="KW-1185">Reference proteome</keyword>
<dbReference type="Gene3D" id="3.10.20.870">
    <property type="entry name" value="PFU (PLAA family ubiquitin binding), C-terminal domain"/>
    <property type="match status" value="1"/>
</dbReference>
<keyword evidence="2" id="KW-0472">Membrane</keyword>
<comment type="caution">
    <text evidence="4">The sequence shown here is derived from an EMBL/GenBank/DDBJ whole genome shotgun (WGS) entry which is preliminary data.</text>
</comment>
<dbReference type="InterPro" id="IPR015155">
    <property type="entry name" value="PFU"/>
</dbReference>
<feature type="domain" description="PFU" evidence="3">
    <location>
        <begin position="1"/>
        <end position="80"/>
    </location>
</feature>
<sequence length="247" mass="27776">MSIPKEVAAEAAEQHDKVTFKVSLDDSGRQLDLVYRKGQNPVDAAKHFLAQNNLSISYLNGIVDQIKTHNPETKNFEQYKSAKPVVLKPVYDKYKRTPDLKGLQGSAYADPSTGGVRYVPGQTASSSEDYGDPFTSGGRYIPGQSASNTSVGGGDPYTSGGRYISNQDTTDLVLIASLLELMNRIVNELMYQNEEMKKKIFLNEERRQQRKKDVRIQRRVLFCVSTFVGFVITRLGIWKFIWKSFGF</sequence>
<keyword evidence="2" id="KW-0812">Transmembrane</keyword>
<dbReference type="Proteomes" id="UP000783686">
    <property type="component" value="Unassembled WGS sequence"/>
</dbReference>
<reference evidence="4" key="1">
    <citation type="submission" date="2020-09" db="EMBL/GenBank/DDBJ databases">
        <authorList>
            <person name="Kikuchi T."/>
        </authorList>
    </citation>
    <scope>NUCLEOTIDE SEQUENCE</scope>
    <source>
        <strain evidence="4">SH1</strain>
    </source>
</reference>
<feature type="transmembrane region" description="Helical" evidence="2">
    <location>
        <begin position="220"/>
        <end position="241"/>
    </location>
</feature>
<dbReference type="InterPro" id="IPR038122">
    <property type="entry name" value="PFU_sf"/>
</dbReference>
<proteinExistence type="predicted"/>
<name>A0A811KAL6_9BILA</name>
<accession>A0A811KAL6</accession>
<dbReference type="Pfam" id="PF09070">
    <property type="entry name" value="PFU"/>
    <property type="match status" value="1"/>
</dbReference>
<dbReference type="PROSITE" id="PS51394">
    <property type="entry name" value="PFU"/>
    <property type="match status" value="1"/>
</dbReference>
<evidence type="ECO:0000256" key="2">
    <source>
        <dbReference type="SAM" id="Phobius"/>
    </source>
</evidence>
<dbReference type="EMBL" id="CAJFDH010000002">
    <property type="protein sequence ID" value="CAD5213151.1"/>
    <property type="molecule type" value="Genomic_DNA"/>
</dbReference>